<proteinExistence type="predicted"/>
<dbReference type="EMBL" id="QWKP01000211">
    <property type="protein sequence ID" value="RHA38715.1"/>
    <property type="molecule type" value="Genomic_DNA"/>
</dbReference>
<reference evidence="2 3" key="1">
    <citation type="submission" date="2018-08" db="EMBL/GenBank/DDBJ databases">
        <title>Cellulomonas rhizosphaerae sp. nov., a novel actinomycete isolated from soil.</title>
        <authorList>
            <person name="Tian Y."/>
        </authorList>
    </citation>
    <scope>NUCLEOTIDE SEQUENCE [LARGE SCALE GENOMIC DNA]</scope>
    <source>
        <strain evidence="2 3">NEAU-TCZ24</strain>
    </source>
</reference>
<evidence type="ECO:0000256" key="1">
    <source>
        <dbReference type="SAM" id="MobiDB-lite"/>
    </source>
</evidence>
<keyword evidence="3" id="KW-1185">Reference proteome</keyword>
<evidence type="ECO:0000313" key="3">
    <source>
        <dbReference type="Proteomes" id="UP000283374"/>
    </source>
</evidence>
<dbReference type="AlphaFoldDB" id="A0A413RJE6"/>
<dbReference type="Proteomes" id="UP000283374">
    <property type="component" value="Unassembled WGS sequence"/>
</dbReference>
<name>A0A413RJE6_9CELL</name>
<feature type="compositionally biased region" description="Pro residues" evidence="1">
    <location>
        <begin position="96"/>
        <end position="105"/>
    </location>
</feature>
<gene>
    <name evidence="2" type="ORF">D1825_13355</name>
</gene>
<organism evidence="2 3">
    <name type="scientific">Cellulomonas rhizosphaerae</name>
    <dbReference type="NCBI Taxonomy" id="2293719"/>
    <lineage>
        <taxon>Bacteria</taxon>
        <taxon>Bacillati</taxon>
        <taxon>Actinomycetota</taxon>
        <taxon>Actinomycetes</taxon>
        <taxon>Micrococcales</taxon>
        <taxon>Cellulomonadaceae</taxon>
        <taxon>Cellulomonas</taxon>
    </lineage>
</organism>
<accession>A0A413RJE6</accession>
<comment type="caution">
    <text evidence="2">The sequence shown here is derived from an EMBL/GenBank/DDBJ whole genome shotgun (WGS) entry which is preliminary data.</text>
</comment>
<evidence type="ECO:0000313" key="2">
    <source>
        <dbReference type="EMBL" id="RHA38715.1"/>
    </source>
</evidence>
<protein>
    <submittedName>
        <fullName evidence="2">Uncharacterized protein</fullName>
    </submittedName>
</protein>
<sequence length="105" mass="10530">MSPRPVDLTAGRVTWFPITNPDALVDDGAGRLVAMNADGVAYGIDITQHIVVGFLSPAAVPAGADAPDTTPGHDAADPAPETGDPVEDAASGLSPAAPPPPQDRP</sequence>
<dbReference type="RefSeq" id="WP_118767908.1">
    <property type="nucleotide sequence ID" value="NZ_QWKP01000211.1"/>
</dbReference>
<feature type="region of interest" description="Disordered" evidence="1">
    <location>
        <begin position="60"/>
        <end position="105"/>
    </location>
</feature>
<feature type="compositionally biased region" description="Low complexity" evidence="1">
    <location>
        <begin position="60"/>
        <end position="72"/>
    </location>
</feature>